<name>A0A813VQ27_9BILA</name>
<dbReference type="SUPFAM" id="SSF57716">
    <property type="entry name" value="Glucocorticoid receptor-like (DNA-binding domain)"/>
    <property type="match status" value="2"/>
</dbReference>
<reference evidence="7" key="1">
    <citation type="submission" date="2021-02" db="EMBL/GenBank/DDBJ databases">
        <authorList>
            <person name="Nowell W R."/>
        </authorList>
    </citation>
    <scope>NUCLEOTIDE SEQUENCE</scope>
    <source>
        <strain evidence="7">Ploen Becks lab</strain>
    </source>
</reference>
<dbReference type="GO" id="GO:0046872">
    <property type="term" value="F:metal ion binding"/>
    <property type="evidence" value="ECO:0007669"/>
    <property type="project" value="UniProtKB-KW"/>
</dbReference>
<dbReference type="InterPro" id="IPR001781">
    <property type="entry name" value="Znf_LIM"/>
</dbReference>
<dbReference type="SMART" id="SM00132">
    <property type="entry name" value="LIM"/>
    <property type="match status" value="5"/>
</dbReference>
<dbReference type="EMBL" id="CAJNOC010001197">
    <property type="protein sequence ID" value="CAF0843853.1"/>
    <property type="molecule type" value="Genomic_DNA"/>
</dbReference>
<evidence type="ECO:0000313" key="8">
    <source>
        <dbReference type="Proteomes" id="UP000663879"/>
    </source>
</evidence>
<evidence type="ECO:0000256" key="5">
    <source>
        <dbReference type="PROSITE-ProRule" id="PRU00125"/>
    </source>
</evidence>
<dbReference type="CDD" id="cd08368">
    <property type="entry name" value="LIM"/>
    <property type="match status" value="3"/>
</dbReference>
<dbReference type="GO" id="GO:0005634">
    <property type="term" value="C:nucleus"/>
    <property type="evidence" value="ECO:0007669"/>
    <property type="project" value="TreeGrafter"/>
</dbReference>
<feature type="domain" description="LIM zinc-binding" evidence="6">
    <location>
        <begin position="325"/>
        <end position="386"/>
    </location>
</feature>
<evidence type="ECO:0000256" key="1">
    <source>
        <dbReference type="ARBA" id="ARBA00022723"/>
    </source>
</evidence>
<dbReference type="PROSITE" id="PS50023">
    <property type="entry name" value="LIM_DOMAIN_2"/>
    <property type="match status" value="4"/>
</dbReference>
<dbReference type="Proteomes" id="UP000663879">
    <property type="component" value="Unassembled WGS sequence"/>
</dbReference>
<feature type="domain" description="LIM zinc-binding" evidence="6">
    <location>
        <begin position="199"/>
        <end position="263"/>
    </location>
</feature>
<organism evidence="7 8">
    <name type="scientific">Brachionus calyciflorus</name>
    <dbReference type="NCBI Taxonomy" id="104777"/>
    <lineage>
        <taxon>Eukaryota</taxon>
        <taxon>Metazoa</taxon>
        <taxon>Spiralia</taxon>
        <taxon>Gnathifera</taxon>
        <taxon>Rotifera</taxon>
        <taxon>Eurotatoria</taxon>
        <taxon>Monogononta</taxon>
        <taxon>Pseudotrocha</taxon>
        <taxon>Ploima</taxon>
        <taxon>Brachionidae</taxon>
        <taxon>Brachionus</taxon>
    </lineage>
</organism>
<evidence type="ECO:0000313" key="7">
    <source>
        <dbReference type="EMBL" id="CAF0843853.1"/>
    </source>
</evidence>
<dbReference type="GO" id="GO:0030018">
    <property type="term" value="C:Z disc"/>
    <property type="evidence" value="ECO:0007669"/>
    <property type="project" value="TreeGrafter"/>
</dbReference>
<protein>
    <recommendedName>
        <fullName evidence="6">LIM zinc-binding domain-containing protein</fullName>
    </recommendedName>
</protein>
<sequence length="442" mass="50323">MSICFKCNKSIKPASLATTVSGEKYHPTCISCRICERPLWGKPFKKNKDGSLSCEQPCQPLSETKPIQTLSQPNRPSSAQRQQQLILEQTVSNFDTTKTNLDMYKKPLLDTKLTSNSDSGDKKCQSCNQFLNNKRFITYENGVKICQECEDNLKKPLIPRIISANSMTCSFCNQIVKGTKFVTEKNGDIICDNCDKNGPKCEKCKLLLKPNELIRRLNFDVKFHDECFECKNCKTHISSEEFFSDDIKKNPICQNCFELSKLPKCSVCLQALIGSHLIVENKPMHETCFKCFNCKDILSKEKGYFKDKTNEQAICAKCNLILNGINCAKCSQVIEKDGISFSEKDFHQTCFKCDSCATDLTKMKKTLTDKDSNSLFCEPCFIQKYAPKCNKCNEPITPYLPGTIYEDKNYHKECFACARCKRTLANKKFFKSGNILICENCY</sequence>
<dbReference type="PANTHER" id="PTHR24205">
    <property type="entry name" value="FOUR AND A HALF LIM DOMAINS PROTEIN"/>
    <property type="match status" value="1"/>
</dbReference>
<evidence type="ECO:0000256" key="4">
    <source>
        <dbReference type="ARBA" id="ARBA00023038"/>
    </source>
</evidence>
<evidence type="ECO:0000259" key="6">
    <source>
        <dbReference type="PROSITE" id="PS50023"/>
    </source>
</evidence>
<keyword evidence="8" id="KW-1185">Reference proteome</keyword>
<keyword evidence="4 5" id="KW-0440">LIM domain</keyword>
<dbReference type="OrthoDB" id="1112565at2759"/>
<accession>A0A813VQ27</accession>
<keyword evidence="2" id="KW-0677">Repeat</keyword>
<gene>
    <name evidence="7" type="ORF">OXX778_LOCUS8597</name>
</gene>
<dbReference type="PANTHER" id="PTHR24205:SF16">
    <property type="entry name" value="GH01042P-RELATED"/>
    <property type="match status" value="1"/>
</dbReference>
<evidence type="ECO:0000256" key="3">
    <source>
        <dbReference type="ARBA" id="ARBA00022833"/>
    </source>
</evidence>
<evidence type="ECO:0000256" key="2">
    <source>
        <dbReference type="ARBA" id="ARBA00022737"/>
    </source>
</evidence>
<dbReference type="Gene3D" id="2.10.110.10">
    <property type="entry name" value="Cysteine Rich Protein"/>
    <property type="match status" value="5"/>
</dbReference>
<dbReference type="AlphaFoldDB" id="A0A813VQ27"/>
<comment type="caution">
    <text evidence="7">The sequence shown here is derived from an EMBL/GenBank/DDBJ whole genome shotgun (WGS) entry which is preliminary data.</text>
</comment>
<feature type="domain" description="LIM zinc-binding" evidence="6">
    <location>
        <begin position="2"/>
        <end position="65"/>
    </location>
</feature>
<keyword evidence="1 5" id="KW-0479">Metal-binding</keyword>
<keyword evidence="3 5" id="KW-0862">Zinc</keyword>
<dbReference type="Pfam" id="PF00412">
    <property type="entry name" value="LIM"/>
    <property type="match status" value="5"/>
</dbReference>
<proteinExistence type="predicted"/>
<dbReference type="PROSITE" id="PS00478">
    <property type="entry name" value="LIM_DOMAIN_1"/>
    <property type="match status" value="3"/>
</dbReference>
<dbReference type="GO" id="GO:0003712">
    <property type="term" value="F:transcription coregulator activity"/>
    <property type="evidence" value="ECO:0007669"/>
    <property type="project" value="TreeGrafter"/>
</dbReference>
<feature type="domain" description="LIM zinc-binding" evidence="6">
    <location>
        <begin position="387"/>
        <end position="442"/>
    </location>
</feature>